<sequence length="236" mass="26763">MRNLAISKYNPDAVELTGLWTDDDTHLWQVPSGAYIHNNVISQESFKIENVHNEYIYSFNKVQGKPKGVSLAADIAHSIDAYVASEMQVRCAYRRIADIGRIVEAYRTLEKIGHVPKERVVSPVIIPSLNNYEDIFRHLELPTRLQDEQYLKAMGYMLGNLLRTPSFDEVSVFDEFTCLPNFVGHMKQHYINIMAEIADGELASQICSTIVGEQVIIDKISPDLSKEILRGDYAIS</sequence>
<reference evidence="1 2" key="1">
    <citation type="submission" date="2017-11" db="EMBL/GenBank/DDBJ databases">
        <title>A major lineage of nontailed dsDNA viruses as unrecognized killers of marine bacteria.</title>
        <authorList>
            <person name="Kauffman K.M."/>
            <person name="Hussain F.A."/>
            <person name="Yang J."/>
            <person name="Arevalo P."/>
            <person name="Brown J.M."/>
            <person name="Chang W.K."/>
            <person name="VanInsberghe D."/>
            <person name="Elsherbini J."/>
            <person name="Cutler M.B."/>
            <person name="Kelly L."/>
            <person name="Polz M.F."/>
        </authorList>
    </citation>
    <scope>NUCLEOTIDE SEQUENCE [LARGE SCALE GENOMIC DNA]</scope>
</reference>
<proteinExistence type="predicted"/>
<gene>
    <name evidence="1" type="ORF">NVP1169O_52</name>
</gene>
<protein>
    <submittedName>
        <fullName evidence="1">Uncharacterized protein</fullName>
    </submittedName>
</protein>
<evidence type="ECO:0000313" key="2">
    <source>
        <dbReference type="Proteomes" id="UP000267376"/>
    </source>
</evidence>
<name>A0A2I7REI7_9CAUD</name>
<evidence type="ECO:0000313" key="1">
    <source>
        <dbReference type="EMBL" id="AUR92080.1"/>
    </source>
</evidence>
<keyword evidence="2" id="KW-1185">Reference proteome</keyword>
<dbReference type="EMBL" id="MG592536">
    <property type="protein sequence ID" value="AUR92080.1"/>
    <property type="molecule type" value="Genomic_DNA"/>
</dbReference>
<organism evidence="1 2">
    <name type="scientific">Vibrio phage 1.169.O._10N.261.52.B1</name>
    <dbReference type="NCBI Taxonomy" id="1881213"/>
    <lineage>
        <taxon>Viruses</taxon>
        <taxon>Duplodnaviria</taxon>
        <taxon>Heunggongvirae</taxon>
        <taxon>Uroviricota</taxon>
        <taxon>Caudoviricetes</taxon>
        <taxon>Schitoviridae</taxon>
        <taxon>Mukerjeevirus</taxon>
        <taxon>Mukerjeevirus mv52B1</taxon>
    </lineage>
</organism>
<accession>A0A2I7REI7</accession>
<dbReference type="Proteomes" id="UP000267376">
    <property type="component" value="Segment"/>
</dbReference>